<sequence>MMALEGVSKGALAKTIREVIRGGHGSEFLPSAPALRLLCDKNQRAVAEDLARARIHNETIEENKRLAAPRVERDEAFYERGRRRMESFHAAMKPNDEQAKENSYDAAMARLQAAAEANGHEFNIDNLKSAPSGTFKQAGRAA</sequence>
<name>A0AA42H7P6_9HYPH</name>
<evidence type="ECO:0000313" key="3">
    <source>
        <dbReference type="Proteomes" id="UP001158087"/>
    </source>
</evidence>
<evidence type="ECO:0000256" key="1">
    <source>
        <dbReference type="SAM" id="MobiDB-lite"/>
    </source>
</evidence>
<comment type="caution">
    <text evidence="2">The sequence shown here is derived from an EMBL/GenBank/DDBJ whole genome shotgun (WGS) entry which is preliminary data.</text>
</comment>
<dbReference type="Proteomes" id="UP001158087">
    <property type="component" value="Unassembled WGS sequence"/>
</dbReference>
<organism evidence="2 3">
    <name type="scientific">Brucella intermedia GD04153</name>
    <dbReference type="NCBI Taxonomy" id="2975438"/>
    <lineage>
        <taxon>Bacteria</taxon>
        <taxon>Pseudomonadati</taxon>
        <taxon>Pseudomonadota</taxon>
        <taxon>Alphaproteobacteria</taxon>
        <taxon>Hyphomicrobiales</taxon>
        <taxon>Brucellaceae</taxon>
        <taxon>Brucella/Ochrobactrum group</taxon>
        <taxon>Brucella</taxon>
    </lineage>
</organism>
<reference evidence="2" key="1">
    <citation type="submission" date="2022-09" db="EMBL/GenBank/DDBJ databases">
        <title>Intensive care unit water sources are persistently colonized with multi-drug resistant bacteria and are the site of extensive horizontal gene transfer of antibiotic resistance genes.</title>
        <authorList>
            <person name="Diorio-Toth L."/>
        </authorList>
    </citation>
    <scope>NUCLEOTIDE SEQUENCE</scope>
    <source>
        <strain evidence="2">GD04153</strain>
    </source>
</reference>
<feature type="region of interest" description="Disordered" evidence="1">
    <location>
        <begin position="122"/>
        <end position="142"/>
    </location>
</feature>
<proteinExistence type="predicted"/>
<evidence type="ECO:0000313" key="2">
    <source>
        <dbReference type="EMBL" id="MDH0127123.1"/>
    </source>
</evidence>
<protein>
    <submittedName>
        <fullName evidence="2">Uncharacterized protein</fullName>
    </submittedName>
</protein>
<dbReference type="AlphaFoldDB" id="A0AA42H7P6"/>
<gene>
    <name evidence="2" type="ORF">N7376_24450</name>
</gene>
<accession>A0AA42H7P6</accession>
<dbReference type="EMBL" id="JAODYY010000028">
    <property type="protein sequence ID" value="MDH0127123.1"/>
    <property type="molecule type" value="Genomic_DNA"/>
</dbReference>